<organism evidence="1">
    <name type="scientific">viral metagenome</name>
    <dbReference type="NCBI Taxonomy" id="1070528"/>
    <lineage>
        <taxon>unclassified sequences</taxon>
        <taxon>metagenomes</taxon>
        <taxon>organismal metagenomes</taxon>
    </lineage>
</organism>
<dbReference type="AlphaFoldDB" id="A0A6H1ZTG1"/>
<gene>
    <name evidence="1" type="ORF">TM448A01832_0009</name>
</gene>
<evidence type="ECO:0000313" key="1">
    <source>
        <dbReference type="EMBL" id="QJA50607.1"/>
    </source>
</evidence>
<dbReference type="GO" id="GO:0003676">
    <property type="term" value="F:nucleic acid binding"/>
    <property type="evidence" value="ECO:0007669"/>
    <property type="project" value="InterPro"/>
</dbReference>
<proteinExistence type="predicted"/>
<sequence length="185" mass="20728">MAVGDHRCPGWRGSGWRDRPGATVSYRRILAIDPGKEAGWCLFCDGFCHSSGGADGESVAEVRRIYEHTVPEIVVIEDQHFNPRVSPYAIKTLVERAALWYWLAIDRGIDVAERVPALAWQDWAGIPRQKRKPKTSDKTARKQLINLRASEVAGTTTMDNESDAVLLCSYWFNAVLPVVEENEST</sequence>
<dbReference type="InterPro" id="IPR012337">
    <property type="entry name" value="RNaseH-like_sf"/>
</dbReference>
<dbReference type="InterPro" id="IPR036397">
    <property type="entry name" value="RNaseH_sf"/>
</dbReference>
<reference evidence="1" key="1">
    <citation type="submission" date="2020-03" db="EMBL/GenBank/DDBJ databases">
        <title>The deep terrestrial virosphere.</title>
        <authorList>
            <person name="Holmfeldt K."/>
            <person name="Nilsson E."/>
            <person name="Simone D."/>
            <person name="Lopez-Fernandez M."/>
            <person name="Wu X."/>
            <person name="de Brujin I."/>
            <person name="Lundin D."/>
            <person name="Andersson A."/>
            <person name="Bertilsson S."/>
            <person name="Dopson M."/>
        </authorList>
    </citation>
    <scope>NUCLEOTIDE SEQUENCE</scope>
    <source>
        <strain evidence="1">TM448A01832</strain>
    </source>
</reference>
<accession>A0A6H1ZTG1</accession>
<dbReference type="SUPFAM" id="SSF53098">
    <property type="entry name" value="Ribonuclease H-like"/>
    <property type="match status" value="1"/>
</dbReference>
<dbReference type="EMBL" id="MT144206">
    <property type="protein sequence ID" value="QJA50607.1"/>
    <property type="molecule type" value="Genomic_DNA"/>
</dbReference>
<name>A0A6H1ZTG1_9ZZZZ</name>
<protein>
    <recommendedName>
        <fullName evidence="2">Holliday junction resolvase RuvC</fullName>
    </recommendedName>
</protein>
<dbReference type="Gene3D" id="3.30.420.10">
    <property type="entry name" value="Ribonuclease H-like superfamily/Ribonuclease H"/>
    <property type="match status" value="1"/>
</dbReference>
<evidence type="ECO:0008006" key="2">
    <source>
        <dbReference type="Google" id="ProtNLM"/>
    </source>
</evidence>